<dbReference type="SMART" id="SM01210">
    <property type="entry name" value="GARS_C"/>
    <property type="match status" value="1"/>
</dbReference>
<feature type="region of interest" description="Disordered" evidence="12">
    <location>
        <begin position="27"/>
        <end position="66"/>
    </location>
</feature>
<dbReference type="InterPro" id="IPR037123">
    <property type="entry name" value="PRibGlycinamide_synth_C_sf"/>
</dbReference>
<dbReference type="EC" id="6.3.4.13" evidence="2"/>
<gene>
    <name evidence="14" type="ORF">H2201_005091</name>
</gene>
<dbReference type="Gene3D" id="3.30.470.20">
    <property type="entry name" value="ATP-grasp fold, B domain"/>
    <property type="match status" value="1"/>
</dbReference>
<dbReference type="Gene3D" id="3.40.50.20">
    <property type="match status" value="1"/>
</dbReference>
<dbReference type="InterPro" id="IPR013815">
    <property type="entry name" value="ATP_grasp_subdomain_1"/>
</dbReference>
<evidence type="ECO:0000256" key="3">
    <source>
        <dbReference type="ARBA" id="ARBA00022598"/>
    </source>
</evidence>
<dbReference type="EMBL" id="JAPDRL010000035">
    <property type="protein sequence ID" value="KAJ9664870.1"/>
    <property type="molecule type" value="Genomic_DNA"/>
</dbReference>
<dbReference type="PROSITE" id="PS00184">
    <property type="entry name" value="GARS"/>
    <property type="match status" value="1"/>
</dbReference>
<evidence type="ECO:0000256" key="9">
    <source>
        <dbReference type="ARBA" id="ARBA00042864"/>
    </source>
</evidence>
<evidence type="ECO:0000256" key="8">
    <source>
        <dbReference type="ARBA" id="ARBA00042242"/>
    </source>
</evidence>
<evidence type="ECO:0000256" key="7">
    <source>
        <dbReference type="ARBA" id="ARBA00038345"/>
    </source>
</evidence>
<dbReference type="SUPFAM" id="SSF51246">
    <property type="entry name" value="Rudiment single hybrid motif"/>
    <property type="match status" value="1"/>
</dbReference>
<evidence type="ECO:0000313" key="14">
    <source>
        <dbReference type="EMBL" id="KAJ9664870.1"/>
    </source>
</evidence>
<dbReference type="InterPro" id="IPR016185">
    <property type="entry name" value="PreATP-grasp_dom_sf"/>
</dbReference>
<evidence type="ECO:0000256" key="11">
    <source>
        <dbReference type="PROSITE-ProRule" id="PRU00409"/>
    </source>
</evidence>
<dbReference type="Pfam" id="PF01071">
    <property type="entry name" value="GARS_A"/>
    <property type="match status" value="1"/>
</dbReference>
<comment type="pathway">
    <text evidence="1">Purine metabolism; IMP biosynthesis via de novo pathway; N(1)-(5-phospho-D-ribosyl)glycinamide from 5-phospho-alpha-D-ribose 1-diphosphate: step 2/2.</text>
</comment>
<dbReference type="NCBIfam" id="TIGR00877">
    <property type="entry name" value="purD"/>
    <property type="match status" value="1"/>
</dbReference>
<accession>A0ABQ9NU73</accession>
<organism evidence="14 15">
    <name type="scientific">Coniosporium apollinis</name>
    <dbReference type="NCBI Taxonomy" id="61459"/>
    <lineage>
        <taxon>Eukaryota</taxon>
        <taxon>Fungi</taxon>
        <taxon>Dikarya</taxon>
        <taxon>Ascomycota</taxon>
        <taxon>Pezizomycotina</taxon>
        <taxon>Dothideomycetes</taxon>
        <taxon>Dothideomycetes incertae sedis</taxon>
        <taxon>Coniosporium</taxon>
    </lineage>
</organism>
<keyword evidence="3" id="KW-0436">Ligase</keyword>
<evidence type="ECO:0000256" key="5">
    <source>
        <dbReference type="ARBA" id="ARBA00022755"/>
    </source>
</evidence>
<comment type="catalytic activity">
    <reaction evidence="10">
        <text>2-formamido-N(1)-(5-O-phospho-beta-D-ribosyl)acetamidine + ATP = 5-amino-1-(5-phospho-beta-D-ribosyl)imidazole + ADP + phosphate + H(+)</text>
        <dbReference type="Rhea" id="RHEA:23032"/>
        <dbReference type="ChEBI" id="CHEBI:15378"/>
        <dbReference type="ChEBI" id="CHEBI:30616"/>
        <dbReference type="ChEBI" id="CHEBI:43474"/>
        <dbReference type="ChEBI" id="CHEBI:137981"/>
        <dbReference type="ChEBI" id="CHEBI:147287"/>
        <dbReference type="ChEBI" id="CHEBI:456216"/>
        <dbReference type="EC" id="6.3.3.1"/>
    </reaction>
</comment>
<dbReference type="InterPro" id="IPR020562">
    <property type="entry name" value="PRibGlycinamide_synth_N"/>
</dbReference>
<evidence type="ECO:0000313" key="15">
    <source>
        <dbReference type="Proteomes" id="UP001172684"/>
    </source>
</evidence>
<dbReference type="Gene3D" id="3.90.600.10">
    <property type="entry name" value="Phosphoribosylglycinamide synthetase, C-terminal domain"/>
    <property type="match status" value="1"/>
</dbReference>
<evidence type="ECO:0000259" key="13">
    <source>
        <dbReference type="PROSITE" id="PS50975"/>
    </source>
</evidence>
<dbReference type="InterPro" id="IPR011761">
    <property type="entry name" value="ATP-grasp"/>
</dbReference>
<comment type="similarity">
    <text evidence="7">Belongs to the GARS family.</text>
</comment>
<evidence type="ECO:0000256" key="4">
    <source>
        <dbReference type="ARBA" id="ARBA00022741"/>
    </source>
</evidence>
<dbReference type="InterPro" id="IPR011054">
    <property type="entry name" value="Rudment_hybrid_motif"/>
</dbReference>
<protein>
    <recommendedName>
        <fullName evidence="2">phosphoribosylamine--glycine ligase</fullName>
        <ecNumber evidence="2">6.3.4.13</ecNumber>
    </recommendedName>
    <alternativeName>
        <fullName evidence="8">Glycinamide ribonucleotide synthetase</fullName>
    </alternativeName>
    <alternativeName>
        <fullName evidence="9">Phosphoribosylglycinamide synthetase</fullName>
    </alternativeName>
</protein>
<dbReference type="SMART" id="SM01209">
    <property type="entry name" value="GARS_A"/>
    <property type="match status" value="1"/>
</dbReference>
<dbReference type="PROSITE" id="PS50975">
    <property type="entry name" value="ATP_GRASP"/>
    <property type="match status" value="1"/>
</dbReference>
<keyword evidence="4 11" id="KW-0547">Nucleotide-binding</keyword>
<dbReference type="InterPro" id="IPR020561">
    <property type="entry name" value="PRibGlycinamid_synth_ATP-grasp"/>
</dbReference>
<reference evidence="14" key="1">
    <citation type="submission" date="2022-10" db="EMBL/GenBank/DDBJ databases">
        <title>Culturing micro-colonial fungi from biological soil crusts in the Mojave desert and describing Neophaeococcomyces mojavensis, and introducing the new genera and species Taxawa tesnikishii.</title>
        <authorList>
            <person name="Kurbessoian T."/>
            <person name="Stajich J.E."/>
        </authorList>
    </citation>
    <scope>NUCLEOTIDE SEQUENCE</scope>
    <source>
        <strain evidence="14">TK_1</strain>
    </source>
</reference>
<evidence type="ECO:0000256" key="1">
    <source>
        <dbReference type="ARBA" id="ARBA00005174"/>
    </source>
</evidence>
<dbReference type="Pfam" id="PF02843">
    <property type="entry name" value="GARS_C"/>
    <property type="match status" value="1"/>
</dbReference>
<dbReference type="SUPFAM" id="SSF52440">
    <property type="entry name" value="PreATP-grasp domain"/>
    <property type="match status" value="1"/>
</dbReference>
<dbReference type="InterPro" id="IPR000115">
    <property type="entry name" value="PRibGlycinamide_synth"/>
</dbReference>
<comment type="caution">
    <text evidence="14">The sequence shown here is derived from an EMBL/GenBank/DDBJ whole genome shotgun (WGS) entry which is preliminary data.</text>
</comment>
<proteinExistence type="inferred from homology"/>
<keyword evidence="5" id="KW-0658">Purine biosynthesis</keyword>
<sequence>MSSIKSDVEESDSDGVLDLSAAVKNVYLHPHDDRDPPHSESDPEIASTASTDSDPSTDLRDKMSSASSIYSQNSTCGATTASAVFSSTHPGALRVLLIGKGGCEHALTWKLSQSPLVSHVYVVPGNGGTASSMDKVSNITDLPVDDIPDLVARAQELDIGLVVPGPANAVVSGMADHFEEAGIAWFGPVQEVAIIEGSKAWAKAFMKRHDIPTACYSTFGPGYVEYFKATRFLEYLFDNKVNSVIKISDFAPRRRVFFPTDLVEASAVAGKIMLASPYGENGKEIIVEERLEGEEISLLTFSDGVTRRTLPAVQAPKMNSDGDEWHSARAMGGWAPASAATEEVMEDIEEKILKPTFDGFKAEGKTFAGVLLTRIMLTEEGPKVLGYNIRFGDPETQSLLLLLSADTDLMDVLLACVQTRLDEVSIRTIDGYVCNVVVAARGYPGEYDTDKPVSFTARPEGALIFHAGTQLADDEIKTTGGRVVGVAATGETLEAATKNAYAGVRSISFEGMNYRKDIGAE</sequence>
<feature type="domain" description="ATP-grasp" evidence="13">
    <location>
        <begin position="203"/>
        <end position="418"/>
    </location>
</feature>
<evidence type="ECO:0000256" key="6">
    <source>
        <dbReference type="ARBA" id="ARBA00022840"/>
    </source>
</evidence>
<evidence type="ECO:0000256" key="12">
    <source>
        <dbReference type="SAM" id="MobiDB-lite"/>
    </source>
</evidence>
<dbReference type="InterPro" id="IPR020560">
    <property type="entry name" value="PRibGlycinamide_synth_C-dom"/>
</dbReference>
<dbReference type="Gene3D" id="3.30.1490.20">
    <property type="entry name" value="ATP-grasp fold, A domain"/>
    <property type="match status" value="1"/>
</dbReference>
<feature type="compositionally biased region" description="Low complexity" evidence="12">
    <location>
        <begin position="46"/>
        <end position="56"/>
    </location>
</feature>
<dbReference type="SUPFAM" id="SSF56059">
    <property type="entry name" value="Glutathione synthetase ATP-binding domain-like"/>
    <property type="match status" value="1"/>
</dbReference>
<keyword evidence="15" id="KW-1185">Reference proteome</keyword>
<dbReference type="PANTHER" id="PTHR43472">
    <property type="entry name" value="PHOSPHORIBOSYLAMINE--GLYCINE LIGASE"/>
    <property type="match status" value="1"/>
</dbReference>
<dbReference type="PANTHER" id="PTHR43472:SF1">
    <property type="entry name" value="PHOSPHORIBOSYLAMINE--GLYCINE LIGASE, CHLOROPLASTIC"/>
    <property type="match status" value="1"/>
</dbReference>
<name>A0ABQ9NU73_9PEZI</name>
<feature type="compositionally biased region" description="Basic and acidic residues" evidence="12">
    <location>
        <begin position="29"/>
        <end position="41"/>
    </location>
</feature>
<dbReference type="Pfam" id="PF02844">
    <property type="entry name" value="GARS_N"/>
    <property type="match status" value="1"/>
</dbReference>
<evidence type="ECO:0000256" key="10">
    <source>
        <dbReference type="ARBA" id="ARBA00049057"/>
    </source>
</evidence>
<dbReference type="InterPro" id="IPR020559">
    <property type="entry name" value="PRibGlycinamide_synth_CS"/>
</dbReference>
<dbReference type="Proteomes" id="UP001172684">
    <property type="component" value="Unassembled WGS sequence"/>
</dbReference>
<keyword evidence="6 11" id="KW-0067">ATP-binding</keyword>
<evidence type="ECO:0000256" key="2">
    <source>
        <dbReference type="ARBA" id="ARBA00013255"/>
    </source>
</evidence>